<dbReference type="EMBL" id="ML976987">
    <property type="protein sequence ID" value="KAF1958212.1"/>
    <property type="molecule type" value="Genomic_DNA"/>
</dbReference>
<gene>
    <name evidence="2" type="ORF">CC80DRAFT_26296</name>
</gene>
<sequence>MCTRTWGSFTTMRYCSSHSLPFTICGHTVGLFLAPFLTVKVTKLLGFITAHTNSTFPALSSWRNPTSTEVHYVQGVFRLWGSEQG</sequence>
<dbReference type="Proteomes" id="UP000800035">
    <property type="component" value="Unassembled WGS sequence"/>
</dbReference>
<evidence type="ECO:0000313" key="3">
    <source>
        <dbReference type="Proteomes" id="UP000800035"/>
    </source>
</evidence>
<organism evidence="2 3">
    <name type="scientific">Byssothecium circinans</name>
    <dbReference type="NCBI Taxonomy" id="147558"/>
    <lineage>
        <taxon>Eukaryota</taxon>
        <taxon>Fungi</taxon>
        <taxon>Dikarya</taxon>
        <taxon>Ascomycota</taxon>
        <taxon>Pezizomycotina</taxon>
        <taxon>Dothideomycetes</taxon>
        <taxon>Pleosporomycetidae</taxon>
        <taxon>Pleosporales</taxon>
        <taxon>Massarineae</taxon>
        <taxon>Massarinaceae</taxon>
        <taxon>Byssothecium</taxon>
    </lineage>
</organism>
<proteinExistence type="predicted"/>
<reference evidence="2" key="1">
    <citation type="journal article" date="2020" name="Stud. Mycol.">
        <title>101 Dothideomycetes genomes: a test case for predicting lifestyles and emergence of pathogens.</title>
        <authorList>
            <person name="Haridas S."/>
            <person name="Albert R."/>
            <person name="Binder M."/>
            <person name="Bloem J."/>
            <person name="Labutti K."/>
            <person name="Salamov A."/>
            <person name="Andreopoulos B."/>
            <person name="Baker S."/>
            <person name="Barry K."/>
            <person name="Bills G."/>
            <person name="Bluhm B."/>
            <person name="Cannon C."/>
            <person name="Castanera R."/>
            <person name="Culley D."/>
            <person name="Daum C."/>
            <person name="Ezra D."/>
            <person name="Gonzalez J."/>
            <person name="Henrissat B."/>
            <person name="Kuo A."/>
            <person name="Liang C."/>
            <person name="Lipzen A."/>
            <person name="Lutzoni F."/>
            <person name="Magnuson J."/>
            <person name="Mondo S."/>
            <person name="Nolan M."/>
            <person name="Ohm R."/>
            <person name="Pangilinan J."/>
            <person name="Park H.-J."/>
            <person name="Ramirez L."/>
            <person name="Alfaro M."/>
            <person name="Sun H."/>
            <person name="Tritt A."/>
            <person name="Yoshinaga Y."/>
            <person name="Zwiers L.-H."/>
            <person name="Turgeon B."/>
            <person name="Goodwin S."/>
            <person name="Spatafora J."/>
            <person name="Crous P."/>
            <person name="Grigoriev I."/>
        </authorList>
    </citation>
    <scope>NUCLEOTIDE SEQUENCE</scope>
    <source>
        <strain evidence="2">CBS 675.92</strain>
    </source>
</reference>
<name>A0A6A5U304_9PLEO</name>
<keyword evidence="1" id="KW-1133">Transmembrane helix</keyword>
<accession>A0A6A5U304</accession>
<keyword evidence="1" id="KW-0812">Transmembrane</keyword>
<keyword evidence="3" id="KW-1185">Reference proteome</keyword>
<feature type="transmembrane region" description="Helical" evidence="1">
    <location>
        <begin position="20"/>
        <end position="39"/>
    </location>
</feature>
<keyword evidence="1" id="KW-0472">Membrane</keyword>
<evidence type="ECO:0000313" key="2">
    <source>
        <dbReference type="EMBL" id="KAF1958212.1"/>
    </source>
</evidence>
<dbReference type="AlphaFoldDB" id="A0A6A5U304"/>
<protein>
    <submittedName>
        <fullName evidence="2">Uncharacterized protein</fullName>
    </submittedName>
</protein>
<evidence type="ECO:0000256" key="1">
    <source>
        <dbReference type="SAM" id="Phobius"/>
    </source>
</evidence>